<dbReference type="PIRSF" id="PIRSF000137">
    <property type="entry name" value="Alcohol_oxidase"/>
    <property type="match status" value="1"/>
</dbReference>
<dbReference type="InterPro" id="IPR036188">
    <property type="entry name" value="FAD/NAD-bd_sf"/>
</dbReference>
<accession>A0A9P8UEC1</accession>
<gene>
    <name evidence="7" type="ORF">BKA67DRAFT_362509</name>
</gene>
<comment type="similarity">
    <text evidence="2">Belongs to the GMC oxidoreductase family.</text>
</comment>
<feature type="domain" description="Glucose-methanol-choline oxidoreductase N-terminal" evidence="6">
    <location>
        <begin position="299"/>
        <end position="313"/>
    </location>
</feature>
<dbReference type="GeneID" id="70125323"/>
<evidence type="ECO:0000313" key="7">
    <source>
        <dbReference type="EMBL" id="KAH6648388.1"/>
    </source>
</evidence>
<dbReference type="InterPro" id="IPR000172">
    <property type="entry name" value="GMC_OxRdtase_N"/>
</dbReference>
<dbReference type="EMBL" id="JAGPXC010000007">
    <property type="protein sequence ID" value="KAH6648388.1"/>
    <property type="molecule type" value="Genomic_DNA"/>
</dbReference>
<evidence type="ECO:0000256" key="2">
    <source>
        <dbReference type="ARBA" id="ARBA00010790"/>
    </source>
</evidence>
<dbReference type="PANTHER" id="PTHR11552">
    <property type="entry name" value="GLUCOSE-METHANOL-CHOLINE GMC OXIDOREDUCTASE"/>
    <property type="match status" value="1"/>
</dbReference>
<evidence type="ECO:0000313" key="8">
    <source>
        <dbReference type="Proteomes" id="UP000758603"/>
    </source>
</evidence>
<comment type="caution">
    <text evidence="7">The sequence shown here is derived from an EMBL/GenBank/DDBJ whole genome shotgun (WGS) entry which is preliminary data.</text>
</comment>
<reference evidence="7" key="1">
    <citation type="journal article" date="2021" name="Nat. Commun.">
        <title>Genetic determinants of endophytism in the Arabidopsis root mycobiome.</title>
        <authorList>
            <person name="Mesny F."/>
            <person name="Miyauchi S."/>
            <person name="Thiergart T."/>
            <person name="Pickel B."/>
            <person name="Atanasova L."/>
            <person name="Karlsson M."/>
            <person name="Huettel B."/>
            <person name="Barry K.W."/>
            <person name="Haridas S."/>
            <person name="Chen C."/>
            <person name="Bauer D."/>
            <person name="Andreopoulos W."/>
            <person name="Pangilinan J."/>
            <person name="LaButti K."/>
            <person name="Riley R."/>
            <person name="Lipzen A."/>
            <person name="Clum A."/>
            <person name="Drula E."/>
            <person name="Henrissat B."/>
            <person name="Kohler A."/>
            <person name="Grigoriev I.V."/>
            <person name="Martin F.M."/>
            <person name="Hacquard S."/>
        </authorList>
    </citation>
    <scope>NUCLEOTIDE SEQUENCE</scope>
    <source>
        <strain evidence="7">MPI-SDFR-AT-0073</strain>
    </source>
</reference>
<feature type="binding site" evidence="5">
    <location>
        <position position="257"/>
    </location>
    <ligand>
        <name>FAD</name>
        <dbReference type="ChEBI" id="CHEBI:57692"/>
    </ligand>
</feature>
<keyword evidence="3" id="KW-0285">Flavoprotein</keyword>
<evidence type="ECO:0000259" key="6">
    <source>
        <dbReference type="PROSITE" id="PS00624"/>
    </source>
</evidence>
<dbReference type="GO" id="GO:0050660">
    <property type="term" value="F:flavin adenine dinucleotide binding"/>
    <property type="evidence" value="ECO:0007669"/>
    <property type="project" value="InterPro"/>
</dbReference>
<name>A0A9P8UEC1_9PEZI</name>
<dbReference type="Pfam" id="PF05199">
    <property type="entry name" value="GMC_oxred_C"/>
    <property type="match status" value="1"/>
</dbReference>
<evidence type="ECO:0000256" key="1">
    <source>
        <dbReference type="ARBA" id="ARBA00001974"/>
    </source>
</evidence>
<evidence type="ECO:0000256" key="5">
    <source>
        <dbReference type="PIRSR" id="PIRSR000137-2"/>
    </source>
</evidence>
<dbReference type="SUPFAM" id="SSF54373">
    <property type="entry name" value="FAD-linked reductases, C-terminal domain"/>
    <property type="match status" value="1"/>
</dbReference>
<sequence length="628" mass="69153">MASNTTVDIFDIIIVGGGTAGSLLTSRLSTNPTLRILVLEAGSNHNDDPNVRTPGYSGRLLGNPNFDWQFQSSPEEGLNGRVILQPRGKLWGGSSAINSHALVYPSRAYHDAWDSLLSRKDEKCVRWDWEGIGTYYRAFRRVQQPSEEVKRELKIADAGLENGDRQEATKSAGNESRGFIQASFPAVTHLLSTAWVDTIQDMGYCSLENPADGNVIGGSITTNAIDTVKGERSHAGIAFLEPTVERENVVIYSNVLVEKILFNDETQNGKLIAKGVLYNTREGSPVIVYARREVIICAGTFGSPQILELSGIGSRKHLEAARIECLYDLPDVGGKENLQDHLNFGPSVEVYDSIETSDTTARNPGLIKAAEALYHNTQTGPLSQGPCSFSYLPLHALSHKEEEDDLKVLVEKALQETSSTTTKGMNAQHNIIRKFILDPQEATATSFMTRNQRYTPPTQRAPGNYMTLLAMLSYPFSRGSSHIQSADAKNRPEIKFNYLQHPLDVEILSRHMIQIGRMLKEPHLAEHLKPEGNTLPSGYTRYPNYVNEVEGHLRQFGATNYHPAGTCAMMDEELGGVVDAELKVYGTANVRVCDASIIPIIPRGNILSTVYAIAGKGADILREALKRE</sequence>
<dbReference type="Gene3D" id="3.50.50.60">
    <property type="entry name" value="FAD/NAD(P)-binding domain"/>
    <property type="match status" value="1"/>
</dbReference>
<dbReference type="PROSITE" id="PS00624">
    <property type="entry name" value="GMC_OXRED_2"/>
    <property type="match status" value="1"/>
</dbReference>
<comment type="cofactor">
    <cofactor evidence="1 5">
        <name>FAD</name>
        <dbReference type="ChEBI" id="CHEBI:57692"/>
    </cofactor>
</comment>
<dbReference type="InterPro" id="IPR012132">
    <property type="entry name" value="GMC_OxRdtase"/>
</dbReference>
<dbReference type="PANTHER" id="PTHR11552:SF147">
    <property type="entry name" value="CHOLINE DEHYDROGENASE, MITOCHONDRIAL"/>
    <property type="match status" value="1"/>
</dbReference>
<dbReference type="AlphaFoldDB" id="A0A9P8UEC1"/>
<dbReference type="Pfam" id="PF00732">
    <property type="entry name" value="GMC_oxred_N"/>
    <property type="match status" value="1"/>
</dbReference>
<evidence type="ECO:0000256" key="3">
    <source>
        <dbReference type="ARBA" id="ARBA00022630"/>
    </source>
</evidence>
<dbReference type="InterPro" id="IPR007867">
    <property type="entry name" value="GMC_OxRtase_C"/>
</dbReference>
<dbReference type="Gene3D" id="3.30.560.10">
    <property type="entry name" value="Glucose Oxidase, domain 3"/>
    <property type="match status" value="1"/>
</dbReference>
<keyword evidence="8" id="KW-1185">Reference proteome</keyword>
<dbReference type="SUPFAM" id="SSF51905">
    <property type="entry name" value="FAD/NAD(P)-binding domain"/>
    <property type="match status" value="1"/>
</dbReference>
<evidence type="ECO:0000256" key="4">
    <source>
        <dbReference type="ARBA" id="ARBA00022827"/>
    </source>
</evidence>
<keyword evidence="4 5" id="KW-0274">FAD</keyword>
<organism evidence="7 8">
    <name type="scientific">Truncatella angustata</name>
    <dbReference type="NCBI Taxonomy" id="152316"/>
    <lineage>
        <taxon>Eukaryota</taxon>
        <taxon>Fungi</taxon>
        <taxon>Dikarya</taxon>
        <taxon>Ascomycota</taxon>
        <taxon>Pezizomycotina</taxon>
        <taxon>Sordariomycetes</taxon>
        <taxon>Xylariomycetidae</taxon>
        <taxon>Amphisphaeriales</taxon>
        <taxon>Sporocadaceae</taxon>
        <taxon>Truncatella</taxon>
    </lineage>
</organism>
<proteinExistence type="inferred from homology"/>
<dbReference type="OrthoDB" id="269227at2759"/>
<dbReference type="Proteomes" id="UP000758603">
    <property type="component" value="Unassembled WGS sequence"/>
</dbReference>
<dbReference type="RefSeq" id="XP_045954895.1">
    <property type="nucleotide sequence ID" value="XM_046096430.1"/>
</dbReference>
<protein>
    <recommendedName>
        <fullName evidence="6">Glucose-methanol-choline oxidoreductase N-terminal domain-containing protein</fullName>
    </recommendedName>
</protein>
<dbReference type="GO" id="GO:0016614">
    <property type="term" value="F:oxidoreductase activity, acting on CH-OH group of donors"/>
    <property type="evidence" value="ECO:0007669"/>
    <property type="project" value="InterPro"/>
</dbReference>